<dbReference type="EMBL" id="BMLY01000001">
    <property type="protein sequence ID" value="GGP25036.1"/>
    <property type="molecule type" value="Genomic_DNA"/>
</dbReference>
<keyword evidence="1" id="KW-0472">Membrane</keyword>
<keyword evidence="1" id="KW-1134">Transmembrane beta strand</keyword>
<dbReference type="PANTHER" id="PTHR34597:SF3">
    <property type="entry name" value="OUTER MEMBRANE TRANSPORTER CDIB"/>
    <property type="match status" value="1"/>
</dbReference>
<evidence type="ECO:0000256" key="5">
    <source>
        <dbReference type="SAM" id="SignalP"/>
    </source>
</evidence>
<evidence type="ECO:0000256" key="2">
    <source>
        <dbReference type="ARBA" id="ARBA00022692"/>
    </source>
</evidence>
<feature type="compositionally biased region" description="Low complexity" evidence="4">
    <location>
        <begin position="31"/>
        <end position="43"/>
    </location>
</feature>
<name>A0ABQ2PI76_9NEIS</name>
<feature type="signal peptide" evidence="5">
    <location>
        <begin position="1"/>
        <end position="23"/>
    </location>
</feature>
<dbReference type="InterPro" id="IPR051544">
    <property type="entry name" value="TPS_OM_transporter"/>
</dbReference>
<evidence type="ECO:0000313" key="10">
    <source>
        <dbReference type="Proteomes" id="UP000621859"/>
    </source>
</evidence>
<keyword evidence="3" id="KW-0998">Cell outer membrane</keyword>
<dbReference type="InterPro" id="IPR005565">
    <property type="entry name" value="Hemolysn_activator_HlyB_C"/>
</dbReference>
<keyword evidence="10" id="KW-1185">Reference proteome</keyword>
<keyword evidence="5" id="KW-0732">Signal</keyword>
<evidence type="ECO:0000259" key="7">
    <source>
        <dbReference type="Pfam" id="PF08479"/>
    </source>
</evidence>
<accession>A0ABQ2PI76</accession>
<protein>
    <submittedName>
        <fullName evidence="9">Activator/secretion protein</fullName>
    </submittedName>
</protein>
<feature type="region of interest" description="Disordered" evidence="4">
    <location>
        <begin position="31"/>
        <end position="70"/>
    </location>
</feature>
<evidence type="ECO:0000256" key="4">
    <source>
        <dbReference type="SAM" id="MobiDB-lite"/>
    </source>
</evidence>
<comment type="caution">
    <text evidence="9">The sequence shown here is derived from an EMBL/GenBank/DDBJ whole genome shotgun (WGS) entry which is preliminary data.</text>
</comment>
<sequence length="583" mass="64157">MLYPVLLAAAFIVSLQVDGVAQAAETPPLPQLDEQILRQQQRQQDQERTDRLNEPRTTLPRPEPIAGQEPFPQESPCFTLQHIELSVPKHALDELQLPDASRLIEVGDFYWLPKAAHQYEGRCVGAKGVEYISRQLSQMLLDHGFITSRVLVPEQDLSSGTLSLAVLPGWIGQIRFADPSLYGTWRSAFPTGHGRLLNLRDLEQGLEQMKRVPSQDVDMQIVPGKSAGESDVVIAIKRTKPWKLVASLDDSGSKATGKNQAGLTFSWDNPLGINDLFNVGYTHDADVNRGGLGSSAKSLYYSVPLGYWTFTGSANQSRYHQTIAGAVQDFVSSGESDNMEFRVNRLMYRDQTTQFSLQAHTGKRISHSYVDSTEIDVQRRANSFGELGFNVRQFWGQTQLDLTGAWRKGVPWFGAMQDLPAAGPDAPTFYYQLETIDATLVVPLQIISQPLRYTSTFHGQTTRDALYFTDDISIGSRYTVRGFDGESSLVAEKGFYWRNELETPLGQTGQALYAGLDYGQVGGPNAANLPGTRLAGVALGLRGGFGSDFGGMSWDAFVACPLSRPSGFGSGGPTSGFQLVYQY</sequence>
<dbReference type="Pfam" id="PF08479">
    <property type="entry name" value="POTRA_2"/>
    <property type="match status" value="1"/>
</dbReference>
<feature type="chain" id="PRO_5045439518" evidence="5">
    <location>
        <begin position="24"/>
        <end position="583"/>
    </location>
</feature>
<dbReference type="Proteomes" id="UP000621859">
    <property type="component" value="Unassembled WGS sequence"/>
</dbReference>
<feature type="domain" description="Polypeptide-transport-associated ShlB-type" evidence="7">
    <location>
        <begin position="108"/>
        <end position="169"/>
    </location>
</feature>
<evidence type="ECO:0000256" key="1">
    <source>
        <dbReference type="ARBA" id="ARBA00022452"/>
    </source>
</evidence>
<dbReference type="Gene3D" id="2.40.160.50">
    <property type="entry name" value="membrane protein fhac: a member of the omp85/tpsb transporter family"/>
    <property type="match status" value="1"/>
</dbReference>
<reference evidence="10" key="1">
    <citation type="journal article" date="2019" name="Int. J. Syst. Evol. Microbiol.">
        <title>The Global Catalogue of Microorganisms (GCM) 10K type strain sequencing project: providing services to taxonomists for standard genome sequencing and annotation.</title>
        <authorList>
            <consortium name="The Broad Institute Genomics Platform"/>
            <consortium name="The Broad Institute Genome Sequencing Center for Infectious Disease"/>
            <person name="Wu L."/>
            <person name="Ma J."/>
        </authorList>
    </citation>
    <scope>NUCLEOTIDE SEQUENCE [LARGE SCALE GENOMIC DNA]</scope>
    <source>
        <strain evidence="10">CGMCC 1.8860</strain>
    </source>
</reference>
<dbReference type="Gene3D" id="3.10.20.310">
    <property type="entry name" value="membrane protein fhac"/>
    <property type="match status" value="1"/>
</dbReference>
<evidence type="ECO:0000259" key="8">
    <source>
        <dbReference type="Pfam" id="PF17287"/>
    </source>
</evidence>
<evidence type="ECO:0000313" key="9">
    <source>
        <dbReference type="EMBL" id="GGP25036.1"/>
    </source>
</evidence>
<dbReference type="PIRSF" id="PIRSF029745">
    <property type="entry name" value="FhaC"/>
    <property type="match status" value="1"/>
</dbReference>
<gene>
    <name evidence="9" type="ORF">GCM10010971_08550</name>
</gene>
<dbReference type="InterPro" id="IPR027282">
    <property type="entry name" value="TPS"/>
</dbReference>
<dbReference type="InterPro" id="IPR035251">
    <property type="entry name" value="ShlB_POTRA"/>
</dbReference>
<dbReference type="PANTHER" id="PTHR34597">
    <property type="entry name" value="SLR1661 PROTEIN"/>
    <property type="match status" value="1"/>
</dbReference>
<organism evidence="9 10">
    <name type="scientific">Silvimonas amylolytica</name>
    <dbReference type="NCBI Taxonomy" id="449663"/>
    <lineage>
        <taxon>Bacteria</taxon>
        <taxon>Pseudomonadati</taxon>
        <taxon>Pseudomonadota</taxon>
        <taxon>Betaproteobacteria</taxon>
        <taxon>Neisseriales</taxon>
        <taxon>Chitinibacteraceae</taxon>
        <taxon>Silvimonas</taxon>
    </lineage>
</organism>
<dbReference type="Pfam" id="PF17287">
    <property type="entry name" value="POTRA_3"/>
    <property type="match status" value="1"/>
</dbReference>
<dbReference type="Pfam" id="PF03865">
    <property type="entry name" value="ShlB"/>
    <property type="match status" value="1"/>
</dbReference>
<dbReference type="InterPro" id="IPR013686">
    <property type="entry name" value="Polypept-transport_assoc_ShlB"/>
</dbReference>
<proteinExistence type="predicted"/>
<keyword evidence="2" id="KW-0812">Transmembrane</keyword>
<feature type="compositionally biased region" description="Basic and acidic residues" evidence="4">
    <location>
        <begin position="44"/>
        <end position="54"/>
    </location>
</feature>
<evidence type="ECO:0000256" key="3">
    <source>
        <dbReference type="ARBA" id="ARBA00023237"/>
    </source>
</evidence>
<evidence type="ECO:0000259" key="6">
    <source>
        <dbReference type="Pfam" id="PF03865"/>
    </source>
</evidence>
<feature type="domain" description="ShlB POTRA" evidence="8">
    <location>
        <begin position="171"/>
        <end position="223"/>
    </location>
</feature>
<feature type="domain" description="Haemolysin activator HlyB C-terminal" evidence="6">
    <location>
        <begin position="228"/>
        <end position="543"/>
    </location>
</feature>